<feature type="non-terminal residue" evidence="1">
    <location>
        <position position="1"/>
    </location>
</feature>
<reference evidence="1 2" key="1">
    <citation type="submission" date="2018-05" db="EMBL/GenBank/DDBJ databases">
        <title>Genomic Encyclopedia of Type Strains, Phase IV (KMG-IV): sequencing the most valuable type-strain genomes for metagenomic binning, comparative biology and taxonomic classification.</title>
        <authorList>
            <person name="Goeker M."/>
        </authorList>
    </citation>
    <scope>NUCLEOTIDE SEQUENCE [LARGE SCALE GENOMIC DNA]</scope>
    <source>
        <strain evidence="1 2">DSM 16791</strain>
    </source>
</reference>
<keyword evidence="2" id="KW-1185">Reference proteome</keyword>
<dbReference type="AlphaFoldDB" id="A0A317PT24"/>
<dbReference type="EMBL" id="QGTR01000001">
    <property type="protein sequence ID" value="PWW04612.1"/>
    <property type="molecule type" value="Genomic_DNA"/>
</dbReference>
<gene>
    <name evidence="1" type="ORF">DFR52_1011311</name>
</gene>
<dbReference type="Proteomes" id="UP000246352">
    <property type="component" value="Unassembled WGS sequence"/>
</dbReference>
<protein>
    <submittedName>
        <fullName evidence="1">Uncharacterized protein</fullName>
    </submittedName>
</protein>
<evidence type="ECO:0000313" key="1">
    <source>
        <dbReference type="EMBL" id="PWW04612.1"/>
    </source>
</evidence>
<evidence type="ECO:0000313" key="2">
    <source>
        <dbReference type="Proteomes" id="UP000246352"/>
    </source>
</evidence>
<comment type="caution">
    <text evidence="1">The sequence shown here is derived from an EMBL/GenBank/DDBJ whole genome shotgun (WGS) entry which is preliminary data.</text>
</comment>
<name>A0A317PT24_9HYPH</name>
<proteinExistence type="predicted"/>
<dbReference type="RefSeq" id="WP_210205772.1">
    <property type="nucleotide sequence ID" value="NZ_QGTR01000001.1"/>
</dbReference>
<sequence length="72" mass="7723">LWSEAREMPQAVGDESHARIFGVGGAARTMPFSPLVAGCAGRVIRFDCLVVAASGQEIPIEDWRVAARLRLG</sequence>
<organism evidence="1 2">
    <name type="scientific">Hoeflea marina</name>
    <dbReference type="NCBI Taxonomy" id="274592"/>
    <lineage>
        <taxon>Bacteria</taxon>
        <taxon>Pseudomonadati</taxon>
        <taxon>Pseudomonadota</taxon>
        <taxon>Alphaproteobacteria</taxon>
        <taxon>Hyphomicrobiales</taxon>
        <taxon>Rhizobiaceae</taxon>
        <taxon>Hoeflea</taxon>
    </lineage>
</organism>
<accession>A0A317PT24</accession>